<protein>
    <recommendedName>
        <fullName evidence="1">diguanylate cyclase</fullName>
        <ecNumber evidence="1">2.7.7.65</ecNumber>
    </recommendedName>
</protein>
<dbReference type="InterPro" id="IPR029787">
    <property type="entry name" value="Nucleotide_cyclase"/>
</dbReference>
<evidence type="ECO:0000313" key="5">
    <source>
        <dbReference type="Proteomes" id="UP001652503"/>
    </source>
</evidence>
<dbReference type="PROSITE" id="PS50887">
    <property type="entry name" value="GGDEF"/>
    <property type="match status" value="1"/>
</dbReference>
<dbReference type="EC" id="2.7.7.65" evidence="1"/>
<dbReference type="Gene3D" id="3.30.70.270">
    <property type="match status" value="1"/>
</dbReference>
<dbReference type="PANTHER" id="PTHR45138">
    <property type="entry name" value="REGULATORY COMPONENTS OF SENSORY TRANSDUCTION SYSTEM"/>
    <property type="match status" value="1"/>
</dbReference>
<dbReference type="CDD" id="cd01949">
    <property type="entry name" value="GGDEF"/>
    <property type="match status" value="1"/>
</dbReference>
<feature type="domain" description="GGDEF" evidence="3">
    <location>
        <begin position="136"/>
        <end position="260"/>
    </location>
</feature>
<proteinExistence type="predicted"/>
<name>A0ABT2Z4J7_9RHOB</name>
<dbReference type="EMBL" id="JAOWLA010000015">
    <property type="protein sequence ID" value="MCV2866063.1"/>
    <property type="molecule type" value="Genomic_DNA"/>
</dbReference>
<keyword evidence="5" id="KW-1185">Reference proteome</keyword>
<sequence length="261" mass="27802">MVFADTTEVVSRCLSQAGGFALLLFDAEGALRGAQGDEALFSLGREGLLALLATFGQAEDWQGAVTTYVGAQALRLSVSRADGAVVAFLQDLSDQITRETLLRIEATTDPLTGLLNRRGFERLTATAFRSHSGTETGHVIGVVDVDNLKRLNDGGGYQQGDRTLKGVARELDRSFRAGDITGRVGGDEFAFCLVNVPEPLVEKILKRLSARIAEETSATVTIGAVHCPAYSDPAQAQIRAGELALAAKRAGKNRVSIEVVR</sequence>
<accession>A0ABT2Z4J7</accession>
<dbReference type="SUPFAM" id="SSF55073">
    <property type="entry name" value="Nucleotide cyclase"/>
    <property type="match status" value="1"/>
</dbReference>
<comment type="caution">
    <text evidence="4">The sequence shown here is derived from an EMBL/GenBank/DDBJ whole genome shotgun (WGS) entry which is preliminary data.</text>
</comment>
<dbReference type="InterPro" id="IPR043128">
    <property type="entry name" value="Rev_trsase/Diguanyl_cyclase"/>
</dbReference>
<comment type="catalytic activity">
    <reaction evidence="2">
        <text>2 GTP = 3',3'-c-di-GMP + 2 diphosphate</text>
        <dbReference type="Rhea" id="RHEA:24898"/>
        <dbReference type="ChEBI" id="CHEBI:33019"/>
        <dbReference type="ChEBI" id="CHEBI:37565"/>
        <dbReference type="ChEBI" id="CHEBI:58805"/>
        <dbReference type="EC" id="2.7.7.65"/>
    </reaction>
</comment>
<organism evidence="4 5">
    <name type="scientific">Albidovulum sediminicola</name>
    <dbReference type="NCBI Taxonomy" id="2984331"/>
    <lineage>
        <taxon>Bacteria</taxon>
        <taxon>Pseudomonadati</taxon>
        <taxon>Pseudomonadota</taxon>
        <taxon>Alphaproteobacteria</taxon>
        <taxon>Rhodobacterales</taxon>
        <taxon>Paracoccaceae</taxon>
        <taxon>Albidovulum</taxon>
    </lineage>
</organism>
<dbReference type="RefSeq" id="WP_263722595.1">
    <property type="nucleotide sequence ID" value="NZ_JAOWLA010000015.1"/>
</dbReference>
<evidence type="ECO:0000256" key="2">
    <source>
        <dbReference type="ARBA" id="ARBA00034247"/>
    </source>
</evidence>
<reference evidence="4 5" key="1">
    <citation type="submission" date="2022-10" db="EMBL/GenBank/DDBJ databases">
        <title>Defluviimonas sp. nov., isolated from ocean surface water.</title>
        <authorList>
            <person name="He W."/>
            <person name="Wang L."/>
            <person name="Zhang D.-F."/>
        </authorList>
    </citation>
    <scope>NUCLEOTIDE SEQUENCE [LARGE SCALE GENOMIC DNA]</scope>
    <source>
        <strain evidence="4 5">WL0075</strain>
    </source>
</reference>
<dbReference type="NCBIfam" id="TIGR00254">
    <property type="entry name" value="GGDEF"/>
    <property type="match status" value="1"/>
</dbReference>
<dbReference type="Pfam" id="PF00990">
    <property type="entry name" value="GGDEF"/>
    <property type="match status" value="1"/>
</dbReference>
<dbReference type="Proteomes" id="UP001652503">
    <property type="component" value="Unassembled WGS sequence"/>
</dbReference>
<evidence type="ECO:0000256" key="1">
    <source>
        <dbReference type="ARBA" id="ARBA00012528"/>
    </source>
</evidence>
<evidence type="ECO:0000259" key="3">
    <source>
        <dbReference type="PROSITE" id="PS50887"/>
    </source>
</evidence>
<gene>
    <name evidence="4" type="ORF">OE647_15170</name>
</gene>
<evidence type="ECO:0000313" key="4">
    <source>
        <dbReference type="EMBL" id="MCV2866063.1"/>
    </source>
</evidence>
<dbReference type="InterPro" id="IPR000160">
    <property type="entry name" value="GGDEF_dom"/>
</dbReference>
<dbReference type="InterPro" id="IPR050469">
    <property type="entry name" value="Diguanylate_Cyclase"/>
</dbReference>
<dbReference type="SMART" id="SM00267">
    <property type="entry name" value="GGDEF"/>
    <property type="match status" value="1"/>
</dbReference>
<dbReference type="PANTHER" id="PTHR45138:SF9">
    <property type="entry name" value="DIGUANYLATE CYCLASE DGCM-RELATED"/>
    <property type="match status" value="1"/>
</dbReference>